<accession>A0ABW3MVI7</accession>
<dbReference type="InterPro" id="IPR016181">
    <property type="entry name" value="Acyl_CoA_acyltransferase"/>
</dbReference>
<name>A0ABW3MVI7_9MICO</name>
<evidence type="ECO:0000259" key="3">
    <source>
        <dbReference type="PROSITE" id="PS51186"/>
    </source>
</evidence>
<proteinExistence type="predicted"/>
<dbReference type="EMBL" id="JBHTKH010000005">
    <property type="protein sequence ID" value="MFD1054663.1"/>
    <property type="molecule type" value="Genomic_DNA"/>
</dbReference>
<dbReference type="RefSeq" id="WP_386052567.1">
    <property type="nucleotide sequence ID" value="NZ_JBHTKH010000005.1"/>
</dbReference>
<organism evidence="4 5">
    <name type="scientific">Terrabacter terrigena</name>
    <dbReference type="NCBI Taxonomy" id="574718"/>
    <lineage>
        <taxon>Bacteria</taxon>
        <taxon>Bacillati</taxon>
        <taxon>Actinomycetota</taxon>
        <taxon>Actinomycetes</taxon>
        <taxon>Micrococcales</taxon>
        <taxon>Intrasporangiaceae</taxon>
        <taxon>Terrabacter</taxon>
    </lineage>
</organism>
<keyword evidence="5" id="KW-1185">Reference proteome</keyword>
<dbReference type="PANTHER" id="PTHR43420">
    <property type="entry name" value="ACETYLTRANSFERASE"/>
    <property type="match status" value="1"/>
</dbReference>
<dbReference type="Pfam" id="PF00583">
    <property type="entry name" value="Acetyltransf_1"/>
    <property type="match status" value="1"/>
</dbReference>
<dbReference type="Gene3D" id="3.40.630.30">
    <property type="match status" value="1"/>
</dbReference>
<evidence type="ECO:0000313" key="5">
    <source>
        <dbReference type="Proteomes" id="UP001597046"/>
    </source>
</evidence>
<evidence type="ECO:0000256" key="2">
    <source>
        <dbReference type="ARBA" id="ARBA00023315"/>
    </source>
</evidence>
<dbReference type="EC" id="2.3.1.-" evidence="4"/>
<dbReference type="InterPro" id="IPR050680">
    <property type="entry name" value="YpeA/RimI_acetyltransf"/>
</dbReference>
<feature type="domain" description="N-acetyltransferase" evidence="3">
    <location>
        <begin position="5"/>
        <end position="161"/>
    </location>
</feature>
<keyword evidence="2 4" id="KW-0012">Acyltransferase</keyword>
<dbReference type="PANTHER" id="PTHR43420:SF12">
    <property type="entry name" value="N-ACETYLTRANSFERASE DOMAIN-CONTAINING PROTEIN"/>
    <property type="match status" value="1"/>
</dbReference>
<evidence type="ECO:0000313" key="4">
    <source>
        <dbReference type="EMBL" id="MFD1054663.1"/>
    </source>
</evidence>
<dbReference type="GO" id="GO:0016746">
    <property type="term" value="F:acyltransferase activity"/>
    <property type="evidence" value="ECO:0007669"/>
    <property type="project" value="UniProtKB-KW"/>
</dbReference>
<sequence length="338" mass="37357">MSDDLDIRPIDLLDPAQEPAAREWIDVHAAVQRDLFGERGSAWTLEEIRGFHRSPTGRRVARAAWVGDRLVGALEVRMPTTDNLDLALVWLSVHPDHRRRGLGDALLREGEAIAGAHGRGTLMGETEWAAGANDDAEAFAARHGYAVGQTMVRSAMPLPADREQLALLATADDDYAVESFVDQIPESWLDDRAVLQQRMSTDAPLDDLVLEEEAWDADRLRESFARTLDSGRRVVESAARHRATGRLVAFTTIAVSAGSPDLGFQQDTLVLEEHRGHALGLRLKAANALRLMDELPEVTSVRTWNAASNTHMLAVNQRLGYAVEGYSREWQKQTGKSE</sequence>
<dbReference type="PROSITE" id="PS51186">
    <property type="entry name" value="GNAT"/>
    <property type="match status" value="1"/>
</dbReference>
<dbReference type="InterPro" id="IPR000182">
    <property type="entry name" value="GNAT_dom"/>
</dbReference>
<dbReference type="Proteomes" id="UP001597046">
    <property type="component" value="Unassembled WGS sequence"/>
</dbReference>
<dbReference type="SUPFAM" id="SSF55729">
    <property type="entry name" value="Acyl-CoA N-acyltransferases (Nat)"/>
    <property type="match status" value="2"/>
</dbReference>
<evidence type="ECO:0000256" key="1">
    <source>
        <dbReference type="ARBA" id="ARBA00022679"/>
    </source>
</evidence>
<protein>
    <submittedName>
        <fullName evidence="4">GNAT family N-acetyltransferase</fullName>
        <ecNumber evidence="4">2.3.1.-</ecNumber>
    </submittedName>
</protein>
<dbReference type="CDD" id="cd04301">
    <property type="entry name" value="NAT_SF"/>
    <property type="match status" value="1"/>
</dbReference>
<comment type="caution">
    <text evidence="4">The sequence shown here is derived from an EMBL/GenBank/DDBJ whole genome shotgun (WGS) entry which is preliminary data.</text>
</comment>
<gene>
    <name evidence="4" type="ORF">ACFQ2V_10130</name>
</gene>
<keyword evidence="1 4" id="KW-0808">Transferase</keyword>
<reference evidence="5" key="1">
    <citation type="journal article" date="2019" name="Int. J. Syst. Evol. Microbiol.">
        <title>The Global Catalogue of Microorganisms (GCM) 10K type strain sequencing project: providing services to taxonomists for standard genome sequencing and annotation.</title>
        <authorList>
            <consortium name="The Broad Institute Genomics Platform"/>
            <consortium name="The Broad Institute Genome Sequencing Center for Infectious Disease"/>
            <person name="Wu L."/>
            <person name="Ma J."/>
        </authorList>
    </citation>
    <scope>NUCLEOTIDE SEQUENCE [LARGE SCALE GENOMIC DNA]</scope>
    <source>
        <strain evidence="5">CCUG 57508</strain>
    </source>
</reference>